<dbReference type="EMBL" id="JAWDJW010006268">
    <property type="protein sequence ID" value="KAK3065699.1"/>
    <property type="molecule type" value="Genomic_DNA"/>
</dbReference>
<name>A0ACC3DE49_9PEZI</name>
<gene>
    <name evidence="1" type="ORF">LTS18_002506</name>
</gene>
<evidence type="ECO:0000313" key="1">
    <source>
        <dbReference type="EMBL" id="KAK3065699.1"/>
    </source>
</evidence>
<comment type="caution">
    <text evidence="1">The sequence shown here is derived from an EMBL/GenBank/DDBJ whole genome shotgun (WGS) entry which is preliminary data.</text>
</comment>
<protein>
    <submittedName>
        <fullName evidence="1">Uncharacterized protein</fullName>
    </submittedName>
</protein>
<dbReference type="Proteomes" id="UP001186974">
    <property type="component" value="Unassembled WGS sequence"/>
</dbReference>
<evidence type="ECO:0000313" key="2">
    <source>
        <dbReference type="Proteomes" id="UP001186974"/>
    </source>
</evidence>
<accession>A0ACC3DE49</accession>
<sequence length="291" mass="33561">MVFDPEEDPSREKAATSIHFTARLIEAYLARTRIPSGGEEDDVVSPEDDFVAHELENILVAFGRKMPKQFLVAIDELFVQKKYRAQALGLLSSFVRFQPPHLHLVLETDLINHLQCCLLIDTSTTIVDLALTILIMFLPHITSSLIPNLPKLFLIYSRLLCWDKYRNDTTDANEGRGSGIMSQYLALMQEKFDPLLDDPTWEKLHHSFDHPEAPPPRVDYYFTFLYGLFPLNFMSYVRKPRKTLKGMAYPDADSLDLNQDLIRDRTEPHRRIHLLHPNFFSTTAEDELGDN</sequence>
<keyword evidence="2" id="KW-1185">Reference proteome</keyword>
<proteinExistence type="predicted"/>
<feature type="non-terminal residue" evidence="1">
    <location>
        <position position="291"/>
    </location>
</feature>
<reference evidence="1" key="1">
    <citation type="submission" date="2024-09" db="EMBL/GenBank/DDBJ databases">
        <title>Black Yeasts Isolated from many extreme environments.</title>
        <authorList>
            <person name="Coleine C."/>
            <person name="Stajich J.E."/>
            <person name="Selbmann L."/>
        </authorList>
    </citation>
    <scope>NUCLEOTIDE SEQUENCE</scope>
    <source>
        <strain evidence="1">CCFEE 5737</strain>
    </source>
</reference>
<organism evidence="1 2">
    <name type="scientific">Coniosporium uncinatum</name>
    <dbReference type="NCBI Taxonomy" id="93489"/>
    <lineage>
        <taxon>Eukaryota</taxon>
        <taxon>Fungi</taxon>
        <taxon>Dikarya</taxon>
        <taxon>Ascomycota</taxon>
        <taxon>Pezizomycotina</taxon>
        <taxon>Dothideomycetes</taxon>
        <taxon>Dothideomycetes incertae sedis</taxon>
        <taxon>Coniosporium</taxon>
    </lineage>
</organism>